<proteinExistence type="predicted"/>
<dbReference type="GO" id="GO:0097576">
    <property type="term" value="P:vacuole fusion"/>
    <property type="evidence" value="ECO:0007669"/>
    <property type="project" value="UniProtKB-ARBA"/>
</dbReference>
<dbReference type="Proteomes" id="UP000009084">
    <property type="component" value="Unassembled WGS sequence"/>
</dbReference>
<keyword evidence="3 5" id="KW-0175">Coiled coil</keyword>
<reference evidence="9 10" key="1">
    <citation type="journal article" date="2009" name="Genome Res.">
        <title>Comparative genomic analyses of the human fungal pathogens Coccidioides and their relatives.</title>
        <authorList>
            <person name="Sharpton T.J."/>
            <person name="Stajich J.E."/>
            <person name="Rounsley S.D."/>
            <person name="Gardner M.J."/>
            <person name="Wortman J.R."/>
            <person name="Jordar V.S."/>
            <person name="Maiti R."/>
            <person name="Kodira C.D."/>
            <person name="Neafsey D.E."/>
            <person name="Zeng Q."/>
            <person name="Hung C.-Y."/>
            <person name="McMahan C."/>
            <person name="Muszewska A."/>
            <person name="Grynberg M."/>
            <person name="Mandel M.A."/>
            <person name="Kellner E.M."/>
            <person name="Barker B.M."/>
            <person name="Galgiani J.N."/>
            <person name="Orbach M.J."/>
            <person name="Kirkland T.N."/>
            <person name="Cole G.T."/>
            <person name="Henn M.R."/>
            <person name="Birren B.W."/>
            <person name="Taylor J.W."/>
        </authorList>
    </citation>
    <scope>NUCLEOTIDE SEQUENCE [LARGE SCALE GENOMIC DNA]</scope>
    <source>
        <strain evidence="10">C735</strain>
    </source>
</reference>
<dbReference type="GO" id="GO:0000329">
    <property type="term" value="C:fungal-type vacuole membrane"/>
    <property type="evidence" value="ECO:0007669"/>
    <property type="project" value="UniProtKB-ARBA"/>
</dbReference>
<dbReference type="SMART" id="SM00397">
    <property type="entry name" value="t_SNARE"/>
    <property type="match status" value="1"/>
</dbReference>
<dbReference type="Gene3D" id="1.20.5.110">
    <property type="match status" value="1"/>
</dbReference>
<gene>
    <name evidence="9" type="ORF">CPC735_046890</name>
</gene>
<dbReference type="PANTHER" id="PTHR22775">
    <property type="entry name" value="SORTING NEXIN"/>
    <property type="match status" value="1"/>
</dbReference>
<evidence type="ECO:0000313" key="10">
    <source>
        <dbReference type="Proteomes" id="UP000009084"/>
    </source>
</evidence>
<evidence type="ECO:0000256" key="5">
    <source>
        <dbReference type="SAM" id="Coils"/>
    </source>
</evidence>
<evidence type="ECO:0000256" key="3">
    <source>
        <dbReference type="ARBA" id="ARBA00023054"/>
    </source>
</evidence>
<evidence type="ECO:0000259" key="7">
    <source>
        <dbReference type="PROSITE" id="PS50192"/>
    </source>
</evidence>
<evidence type="ECO:0000256" key="1">
    <source>
        <dbReference type="ARBA" id="ARBA00004116"/>
    </source>
</evidence>
<dbReference type="SUPFAM" id="SSF58038">
    <property type="entry name" value="SNARE fusion complex"/>
    <property type="match status" value="1"/>
</dbReference>
<dbReference type="KEGG" id="cpw:9690934"/>
<dbReference type="InterPro" id="IPR000727">
    <property type="entry name" value="T_SNARE_dom"/>
</dbReference>
<dbReference type="GO" id="GO:0035091">
    <property type="term" value="F:phosphatidylinositol binding"/>
    <property type="evidence" value="ECO:0007669"/>
    <property type="project" value="InterPro"/>
</dbReference>
<dbReference type="VEuPathDB" id="FungiDB:CPC735_046890"/>
<dbReference type="GO" id="GO:0016192">
    <property type="term" value="P:vesicle-mediated transport"/>
    <property type="evidence" value="ECO:0007669"/>
    <property type="project" value="UniProtKB-ARBA"/>
</dbReference>
<protein>
    <submittedName>
        <fullName evidence="9">SNARE domain containing protein</fullName>
    </submittedName>
</protein>
<feature type="coiled-coil region" evidence="5">
    <location>
        <begin position="225"/>
        <end position="252"/>
    </location>
</feature>
<feature type="domain" description="PX" evidence="8">
    <location>
        <begin position="7"/>
        <end position="122"/>
    </location>
</feature>
<dbReference type="Gene3D" id="3.30.1520.10">
    <property type="entry name" value="Phox-like domain"/>
    <property type="match status" value="1"/>
</dbReference>
<sequence>MITLVMAPFVEISIPTTAVSNTPKTYTIYNVAIRLPLRSFTIQKRYSDFTSLHSLLIEQTSLPPPAPLPPKSWLSKTTTNATLLEERRKGLEAYLQSINKSEDSRWRDSSAWRMFLNLPSAALSNAPSRASSLHAAITGPGTAPITDPTTWLDCHRDVKSHLHDARLHLTRRDQESTPQKQHECSAQAKSSLVKTGTMLGALENGLKNLGDKSGWGEAKLGEGELRRRKDLLASAQKEKEGLENLLNAMATKSKLDSAVASIQDKQALIGSSRNKPKVGRILGKETEETRQLDNDGVLQLQKQIMENQDAGIDELRKIVARQKELGIAINNELEVQNAMLNIIDEDAERVGRKIQVGRRRADKIS</sequence>
<dbReference type="InterPro" id="IPR001683">
    <property type="entry name" value="PX_dom"/>
</dbReference>
<evidence type="ECO:0000313" key="9">
    <source>
        <dbReference type="EMBL" id="EER23319.1"/>
    </source>
</evidence>
<comment type="caution">
    <text evidence="9">The sequence shown here is derived from an EMBL/GenBank/DDBJ whole genome shotgun (WGS) entry which is preliminary data.</text>
</comment>
<name>C5PFJ1_COCP7</name>
<dbReference type="InterPro" id="IPR036871">
    <property type="entry name" value="PX_dom_sf"/>
</dbReference>
<dbReference type="PANTHER" id="PTHR22775:SF3">
    <property type="entry name" value="SORTING NEXIN-13"/>
    <property type="match status" value="1"/>
</dbReference>
<comment type="function">
    <text evidence="4">Essential for proper morphogenesis of the vacuole. May exist as structural reinforcement on the surface of the vacuolar membrane and be required for maintenance against rupture by osmotic pressure.</text>
</comment>
<evidence type="ECO:0000256" key="2">
    <source>
        <dbReference type="ARBA" id="ARBA00022554"/>
    </source>
</evidence>
<dbReference type="AlphaFoldDB" id="C5PFJ1"/>
<accession>C5PFJ1</accession>
<dbReference type="OrthoDB" id="428895at2759"/>
<dbReference type="HOGENOM" id="CLU_033748_2_0_1"/>
<feature type="compositionally biased region" description="Basic and acidic residues" evidence="6">
    <location>
        <begin position="171"/>
        <end position="183"/>
    </location>
</feature>
<dbReference type="EMBL" id="ACFW01000049">
    <property type="protein sequence ID" value="EER23319.1"/>
    <property type="molecule type" value="Genomic_DNA"/>
</dbReference>
<keyword evidence="2" id="KW-0926">Vacuole</keyword>
<dbReference type="FunFam" id="1.20.5.110:FF:000058">
    <property type="entry name" value="VAM7p Vacuolar SNARE protein"/>
    <property type="match status" value="1"/>
</dbReference>
<evidence type="ECO:0000256" key="4">
    <source>
        <dbReference type="ARBA" id="ARBA00054927"/>
    </source>
</evidence>
<feature type="domain" description="T-SNARE coiled-coil homology" evidence="7">
    <location>
        <begin position="302"/>
        <end position="364"/>
    </location>
</feature>
<comment type="subcellular location">
    <subcellularLocation>
        <location evidence="1">Vacuole</location>
    </subcellularLocation>
</comment>
<organism evidence="9 10">
    <name type="scientific">Coccidioides posadasii (strain C735)</name>
    <name type="common">Valley fever fungus</name>
    <dbReference type="NCBI Taxonomy" id="222929"/>
    <lineage>
        <taxon>Eukaryota</taxon>
        <taxon>Fungi</taxon>
        <taxon>Dikarya</taxon>
        <taxon>Ascomycota</taxon>
        <taxon>Pezizomycotina</taxon>
        <taxon>Eurotiomycetes</taxon>
        <taxon>Eurotiomycetidae</taxon>
        <taxon>Onygenales</taxon>
        <taxon>Onygenaceae</taxon>
        <taxon>Coccidioides</taxon>
    </lineage>
</organism>
<dbReference type="SMART" id="SM00312">
    <property type="entry name" value="PX"/>
    <property type="match status" value="1"/>
</dbReference>
<dbReference type="CDD" id="cd06897">
    <property type="entry name" value="PX_SNARE"/>
    <property type="match status" value="1"/>
</dbReference>
<feature type="region of interest" description="Disordered" evidence="6">
    <location>
        <begin position="171"/>
        <end position="190"/>
    </location>
</feature>
<evidence type="ECO:0000259" key="8">
    <source>
        <dbReference type="PROSITE" id="PS50195"/>
    </source>
</evidence>
<dbReference type="SUPFAM" id="SSF64268">
    <property type="entry name" value="PX domain"/>
    <property type="match status" value="1"/>
</dbReference>
<dbReference type="PROSITE" id="PS50195">
    <property type="entry name" value="PX"/>
    <property type="match status" value="1"/>
</dbReference>
<dbReference type="CDD" id="cd15858">
    <property type="entry name" value="SNARE_VAM7"/>
    <property type="match status" value="1"/>
</dbReference>
<dbReference type="GO" id="GO:0007034">
    <property type="term" value="P:vacuolar transport"/>
    <property type="evidence" value="ECO:0007669"/>
    <property type="project" value="UniProtKB-ARBA"/>
</dbReference>
<dbReference type="Pfam" id="PF00787">
    <property type="entry name" value="PX"/>
    <property type="match status" value="1"/>
</dbReference>
<evidence type="ECO:0000256" key="6">
    <source>
        <dbReference type="SAM" id="MobiDB-lite"/>
    </source>
</evidence>
<dbReference type="PROSITE" id="PS50192">
    <property type="entry name" value="T_SNARE"/>
    <property type="match status" value="1"/>
</dbReference>